<evidence type="ECO:0000256" key="3">
    <source>
        <dbReference type="ARBA" id="ARBA00021495"/>
    </source>
</evidence>
<dbReference type="EC" id="2.7.13.3" evidence="2"/>
<name>A0A0G3BCQ3_9BURK</name>
<dbReference type="SUPFAM" id="SSF47384">
    <property type="entry name" value="Homodimeric domain of signal transducing histidine kinase"/>
    <property type="match status" value="1"/>
</dbReference>
<comment type="catalytic activity">
    <reaction evidence="1">
        <text>ATP + protein L-histidine = ADP + protein N-phospho-L-histidine.</text>
        <dbReference type="EC" id="2.7.13.3"/>
    </reaction>
</comment>
<dbReference type="Pfam" id="PF02518">
    <property type="entry name" value="HATPase_c"/>
    <property type="match status" value="1"/>
</dbReference>
<comment type="function">
    <text evidence="11">Involved in the transmission of sensory signals from the chemoreceptors to the flagellar motors. CheA is autophosphorylated; it can transfer its phosphate group to either CheB or CheY.</text>
</comment>
<dbReference type="SMART" id="SM00073">
    <property type="entry name" value="HPT"/>
    <property type="match status" value="1"/>
</dbReference>
<dbReference type="Gene3D" id="1.10.287.560">
    <property type="entry name" value="Histidine kinase CheA-like, homodimeric domain"/>
    <property type="match status" value="1"/>
</dbReference>
<dbReference type="Pfam" id="PF01584">
    <property type="entry name" value="CheW"/>
    <property type="match status" value="1"/>
</dbReference>
<dbReference type="InterPro" id="IPR005467">
    <property type="entry name" value="His_kinase_dom"/>
</dbReference>
<dbReference type="FunFam" id="3.30.565.10:FF:000016">
    <property type="entry name" value="Chemotaxis protein CheA, putative"/>
    <property type="match status" value="1"/>
</dbReference>
<dbReference type="SUPFAM" id="SSF50341">
    <property type="entry name" value="CheW-like"/>
    <property type="match status" value="1"/>
</dbReference>
<dbReference type="PRINTS" id="PR00344">
    <property type="entry name" value="BCTRLSENSOR"/>
</dbReference>
<keyword evidence="4" id="KW-0145">Chemotaxis</keyword>
<keyword evidence="9" id="KW-0067">ATP-binding</keyword>
<evidence type="ECO:0000256" key="4">
    <source>
        <dbReference type="ARBA" id="ARBA00022500"/>
    </source>
</evidence>
<dbReference type="SUPFAM" id="SSF55874">
    <property type="entry name" value="ATPase domain of HSP90 chaperone/DNA topoisomerase II/histidine kinase"/>
    <property type="match status" value="1"/>
</dbReference>
<evidence type="ECO:0000313" key="17">
    <source>
        <dbReference type="Proteomes" id="UP000035352"/>
    </source>
</evidence>
<keyword evidence="5 12" id="KW-0597">Phosphoprotein</keyword>
<evidence type="ECO:0000256" key="8">
    <source>
        <dbReference type="ARBA" id="ARBA00022777"/>
    </source>
</evidence>
<dbReference type="Gene3D" id="2.30.30.40">
    <property type="entry name" value="SH3 Domains"/>
    <property type="match status" value="1"/>
</dbReference>
<evidence type="ECO:0000256" key="5">
    <source>
        <dbReference type="ARBA" id="ARBA00022553"/>
    </source>
</evidence>
<dbReference type="PROSITE" id="PS50894">
    <property type="entry name" value="HPT"/>
    <property type="match status" value="1"/>
</dbReference>
<dbReference type="SMART" id="SM00260">
    <property type="entry name" value="CheW"/>
    <property type="match status" value="1"/>
</dbReference>
<dbReference type="Gene3D" id="3.30.565.10">
    <property type="entry name" value="Histidine kinase-like ATPase, C-terminal domain"/>
    <property type="match status" value="1"/>
</dbReference>
<dbReference type="CDD" id="cd16916">
    <property type="entry name" value="HATPase_CheA-like"/>
    <property type="match status" value="1"/>
</dbReference>
<feature type="domain" description="Histidine kinase" evidence="13">
    <location>
        <begin position="371"/>
        <end position="578"/>
    </location>
</feature>
<dbReference type="OrthoDB" id="9146932at2"/>
<dbReference type="InterPro" id="IPR004105">
    <property type="entry name" value="CheA-like_dim"/>
</dbReference>
<evidence type="ECO:0000256" key="9">
    <source>
        <dbReference type="ARBA" id="ARBA00022840"/>
    </source>
</evidence>
<dbReference type="GO" id="GO:0000155">
    <property type="term" value="F:phosphorelay sensor kinase activity"/>
    <property type="evidence" value="ECO:0007669"/>
    <property type="project" value="InterPro"/>
</dbReference>
<evidence type="ECO:0000256" key="10">
    <source>
        <dbReference type="ARBA" id="ARBA00023012"/>
    </source>
</evidence>
<dbReference type="Pfam" id="PF01627">
    <property type="entry name" value="Hpt"/>
    <property type="match status" value="1"/>
</dbReference>
<evidence type="ECO:0000259" key="14">
    <source>
        <dbReference type="PROSITE" id="PS50851"/>
    </source>
</evidence>
<dbReference type="PANTHER" id="PTHR43395:SF10">
    <property type="entry name" value="CHEMOTAXIS PROTEIN CHEA"/>
    <property type="match status" value="1"/>
</dbReference>
<keyword evidence="8" id="KW-0418">Kinase</keyword>
<dbReference type="InterPro" id="IPR036641">
    <property type="entry name" value="HPT_dom_sf"/>
</dbReference>
<keyword evidence="7" id="KW-0547">Nucleotide-binding</keyword>
<keyword evidence="17" id="KW-1185">Reference proteome</keyword>
<evidence type="ECO:0000256" key="1">
    <source>
        <dbReference type="ARBA" id="ARBA00000085"/>
    </source>
</evidence>
<dbReference type="Pfam" id="PF02895">
    <property type="entry name" value="H-kinase_dim"/>
    <property type="match status" value="1"/>
</dbReference>
<dbReference type="RefSeq" id="WP_047193280.1">
    <property type="nucleotide sequence ID" value="NZ_CP011371.1"/>
</dbReference>
<dbReference type="InterPro" id="IPR004358">
    <property type="entry name" value="Sig_transdc_His_kin-like_C"/>
</dbReference>
<feature type="domain" description="HPt" evidence="15">
    <location>
        <begin position="1"/>
        <end position="103"/>
    </location>
</feature>
<dbReference type="CDD" id="cd00088">
    <property type="entry name" value="HPT"/>
    <property type="match status" value="1"/>
</dbReference>
<accession>A0A0G3BCQ3</accession>
<feature type="domain" description="CheW-like" evidence="14">
    <location>
        <begin position="570"/>
        <end position="707"/>
    </location>
</feature>
<dbReference type="AlphaFoldDB" id="A0A0G3BCQ3"/>
<reference evidence="16 17" key="1">
    <citation type="submission" date="2015-05" db="EMBL/GenBank/DDBJ databases">
        <authorList>
            <person name="Tang B."/>
            <person name="Yu Y."/>
        </authorList>
    </citation>
    <scope>NUCLEOTIDE SEQUENCE [LARGE SCALE GENOMIC DNA]</scope>
    <source>
        <strain evidence="16 17">DSM 7029</strain>
    </source>
</reference>
<evidence type="ECO:0000313" key="16">
    <source>
        <dbReference type="EMBL" id="AKJ27102.1"/>
    </source>
</evidence>
<dbReference type="InterPro" id="IPR037006">
    <property type="entry name" value="CheA-like_homodim_sf"/>
</dbReference>
<gene>
    <name evidence="16" type="primary">cheA</name>
    <name evidence="16" type="ORF">AAW51_0411</name>
</gene>
<dbReference type="InterPro" id="IPR002545">
    <property type="entry name" value="CheW-lke_dom"/>
</dbReference>
<evidence type="ECO:0000256" key="11">
    <source>
        <dbReference type="ARBA" id="ARBA00035100"/>
    </source>
</evidence>
<dbReference type="PROSITE" id="PS50109">
    <property type="entry name" value="HIS_KIN"/>
    <property type="match status" value="1"/>
</dbReference>
<dbReference type="PROSITE" id="PS50851">
    <property type="entry name" value="CHEW"/>
    <property type="match status" value="1"/>
</dbReference>
<dbReference type="GO" id="GO:0005737">
    <property type="term" value="C:cytoplasm"/>
    <property type="evidence" value="ECO:0007669"/>
    <property type="project" value="InterPro"/>
</dbReference>
<dbReference type="InterPro" id="IPR036061">
    <property type="entry name" value="CheW-like_dom_sf"/>
</dbReference>
<evidence type="ECO:0000256" key="2">
    <source>
        <dbReference type="ARBA" id="ARBA00012438"/>
    </source>
</evidence>
<evidence type="ECO:0000259" key="13">
    <source>
        <dbReference type="PROSITE" id="PS50109"/>
    </source>
</evidence>
<dbReference type="SMART" id="SM00387">
    <property type="entry name" value="HATPase_c"/>
    <property type="match status" value="1"/>
</dbReference>
<sequence length="717" mass="76833">MDFEAALQTFIAECRELLADMETALLGLAKSADRGEAVNAIFRAAHTIKGSAGLMGLDHVVAFTHVVESLLDEVRDGRIVIDEALTVLMLATCDHLQRLVDDIGAGRPPVEPDTAGAALVTRLERYIEAARPTAVAVIEPPAGATLQRVARDEGDGNAQGHWHLSLRFNPGVLCLGLDPLSFLRKLKRRGRIVAIVTITDGLPAADAMLPEACYLGFEIAFASDADKASIENVFESVRDKCTLRLLPPRSRVEAYVQLIQSMPDGGARLGEMLVACGSVSQRELAEALAAQEGASSPQPPKLGSIPVAQQAVAPEVEEAALLEQKTTRQGESRSLRIDADKLDHLINLVGELIIAGAGADLLAHQLRHGELLEATSRVSALVQDVRDCALQLRMVKIGATFTRFERVVHDVSRELGKDIELRISGEEAELDKTVVEKIADPLMHLVRNAIDHGIEPAEARVARGKPARGVVSLNAFHESGSIVIEVGDDGGGLNRERILAKAMERGLVDAKQRLSDSEVFELIFEPGFSTAEQITSLSGRGVGMDVVKRNITSLRGSVCVRSEPGRGTTVSVRLPLTLAIIDGFLVGVGPSVFVVPLDVIDECIESSAQAGHAYCDLRGQMLPLIRLRDHFEIDAPLPRRESVVVIDHAGQRVGLAVDALLGEFQTVINPLSRVFNQVKSISGSTILGSGGAALILDVPALIADHTALRAPSRNKTV</sequence>
<dbReference type="InterPro" id="IPR036890">
    <property type="entry name" value="HATPase_C_sf"/>
</dbReference>
<dbReference type="PATRIC" id="fig|413882.6.peg.433"/>
<dbReference type="SMART" id="SM01231">
    <property type="entry name" value="H-kinase_dim"/>
    <property type="match status" value="1"/>
</dbReference>
<dbReference type="EMBL" id="CP011371">
    <property type="protein sequence ID" value="AKJ27102.1"/>
    <property type="molecule type" value="Genomic_DNA"/>
</dbReference>
<keyword evidence="10" id="KW-0902">Two-component regulatory system</keyword>
<protein>
    <recommendedName>
        <fullName evidence="3">Chemotaxis protein CheA</fullName>
        <ecNumber evidence="2">2.7.13.3</ecNumber>
    </recommendedName>
</protein>
<organism evidence="16 17">
    <name type="scientific">Caldimonas brevitalea</name>
    <dbReference type="NCBI Taxonomy" id="413882"/>
    <lineage>
        <taxon>Bacteria</taxon>
        <taxon>Pseudomonadati</taxon>
        <taxon>Pseudomonadota</taxon>
        <taxon>Betaproteobacteria</taxon>
        <taxon>Burkholderiales</taxon>
        <taxon>Sphaerotilaceae</taxon>
        <taxon>Caldimonas</taxon>
    </lineage>
</organism>
<keyword evidence="6" id="KW-0808">Transferase</keyword>
<proteinExistence type="predicted"/>
<dbReference type="Gene3D" id="1.20.120.160">
    <property type="entry name" value="HPT domain"/>
    <property type="match status" value="1"/>
</dbReference>
<evidence type="ECO:0000259" key="15">
    <source>
        <dbReference type="PROSITE" id="PS50894"/>
    </source>
</evidence>
<dbReference type="InterPro" id="IPR008207">
    <property type="entry name" value="Sig_transdc_His_kin_Hpt_dom"/>
</dbReference>
<dbReference type="Proteomes" id="UP000035352">
    <property type="component" value="Chromosome"/>
</dbReference>
<dbReference type="PANTHER" id="PTHR43395">
    <property type="entry name" value="SENSOR HISTIDINE KINASE CHEA"/>
    <property type="match status" value="1"/>
</dbReference>
<evidence type="ECO:0000256" key="7">
    <source>
        <dbReference type="ARBA" id="ARBA00022741"/>
    </source>
</evidence>
<evidence type="ECO:0000256" key="6">
    <source>
        <dbReference type="ARBA" id="ARBA00022679"/>
    </source>
</evidence>
<dbReference type="KEGG" id="pbh:AAW51_0411"/>
<dbReference type="GO" id="GO:0005524">
    <property type="term" value="F:ATP binding"/>
    <property type="evidence" value="ECO:0007669"/>
    <property type="project" value="UniProtKB-KW"/>
</dbReference>
<dbReference type="InterPro" id="IPR003594">
    <property type="entry name" value="HATPase_dom"/>
</dbReference>
<dbReference type="InterPro" id="IPR036097">
    <property type="entry name" value="HisK_dim/P_sf"/>
</dbReference>
<dbReference type="InterPro" id="IPR051315">
    <property type="entry name" value="Bact_Chemotaxis_CheA"/>
</dbReference>
<feature type="modified residue" description="Phosphohistidine" evidence="12">
    <location>
        <position position="46"/>
    </location>
</feature>
<dbReference type="SUPFAM" id="SSF47226">
    <property type="entry name" value="Histidine-containing phosphotransfer domain, HPT domain"/>
    <property type="match status" value="1"/>
</dbReference>
<dbReference type="GO" id="GO:0006935">
    <property type="term" value="P:chemotaxis"/>
    <property type="evidence" value="ECO:0007669"/>
    <property type="project" value="UniProtKB-KW"/>
</dbReference>
<dbReference type="STRING" id="413882.AAW51_0411"/>
<evidence type="ECO:0000256" key="12">
    <source>
        <dbReference type="PROSITE-ProRule" id="PRU00110"/>
    </source>
</evidence>